<reference evidence="2" key="1">
    <citation type="journal article" date="2020" name="Nature">
        <title>Giant virus diversity and host interactions through global metagenomics.</title>
        <authorList>
            <person name="Schulz F."/>
            <person name="Roux S."/>
            <person name="Paez-Espino D."/>
            <person name="Jungbluth S."/>
            <person name="Walsh D.A."/>
            <person name="Denef V.J."/>
            <person name="McMahon K.D."/>
            <person name="Konstantinidis K.T."/>
            <person name="Eloe-Fadrosh E.A."/>
            <person name="Kyrpides N.C."/>
            <person name="Woyke T."/>
        </authorList>
    </citation>
    <scope>NUCLEOTIDE SEQUENCE</scope>
    <source>
        <strain evidence="2">GVMAG-M-3300021120-1</strain>
    </source>
</reference>
<sequence>MLDYIHSLASTPFAIGIMILLSNVASRYIVHEFSSNDEEYSQNILLRRLAIFAICFVGTRDLLTSILLTAGFVILSAGLFRGKSVYAREGMKDIDPDVDLRTKAGLNKVDSPAYDRKADLLFKA</sequence>
<keyword evidence="1" id="KW-1133">Transmembrane helix</keyword>
<keyword evidence="1" id="KW-0812">Transmembrane</keyword>
<keyword evidence="1" id="KW-0472">Membrane</keyword>
<organism evidence="2">
    <name type="scientific">viral metagenome</name>
    <dbReference type="NCBI Taxonomy" id="1070528"/>
    <lineage>
        <taxon>unclassified sequences</taxon>
        <taxon>metagenomes</taxon>
        <taxon>organismal metagenomes</taxon>
    </lineage>
</organism>
<proteinExistence type="predicted"/>
<evidence type="ECO:0000313" key="2">
    <source>
        <dbReference type="EMBL" id="QHT03656.1"/>
    </source>
</evidence>
<name>A0A6C0CFW0_9ZZZZ</name>
<feature type="transmembrane region" description="Helical" evidence="1">
    <location>
        <begin position="12"/>
        <end position="30"/>
    </location>
</feature>
<dbReference type="AlphaFoldDB" id="A0A6C0CFW0"/>
<dbReference type="EMBL" id="MN739416">
    <property type="protein sequence ID" value="QHT03656.1"/>
    <property type="molecule type" value="Genomic_DNA"/>
</dbReference>
<protein>
    <submittedName>
        <fullName evidence="2">Uncharacterized protein</fullName>
    </submittedName>
</protein>
<accession>A0A6C0CFW0</accession>
<evidence type="ECO:0000256" key="1">
    <source>
        <dbReference type="SAM" id="Phobius"/>
    </source>
</evidence>
<feature type="transmembrane region" description="Helical" evidence="1">
    <location>
        <begin position="50"/>
        <end position="80"/>
    </location>
</feature>